<evidence type="ECO:0000313" key="8">
    <source>
        <dbReference type="WBParaSite" id="ECPE_0001676101-mRNA-1"/>
    </source>
</evidence>
<gene>
    <name evidence="6" type="ORF">ECPE_LOCUS16718</name>
</gene>
<dbReference type="EMBL" id="UZAN01065558">
    <property type="protein sequence ID" value="VDP93990.1"/>
    <property type="molecule type" value="Genomic_DNA"/>
</dbReference>
<dbReference type="Pfam" id="PF10242">
    <property type="entry name" value="L_HMGIC_fpl"/>
    <property type="match status" value="1"/>
</dbReference>
<reference evidence="8" key="1">
    <citation type="submission" date="2016-06" db="UniProtKB">
        <authorList>
            <consortium name="WormBaseParasite"/>
        </authorList>
    </citation>
    <scope>IDENTIFICATION</scope>
</reference>
<feature type="transmembrane region" description="Helical" evidence="5">
    <location>
        <begin position="127"/>
        <end position="160"/>
    </location>
</feature>
<keyword evidence="2 5" id="KW-0812">Transmembrane</keyword>
<keyword evidence="7" id="KW-1185">Reference proteome</keyword>
<dbReference type="Proteomes" id="UP000272942">
    <property type="component" value="Unassembled WGS sequence"/>
</dbReference>
<evidence type="ECO:0000256" key="1">
    <source>
        <dbReference type="ARBA" id="ARBA00004141"/>
    </source>
</evidence>
<dbReference type="WBParaSite" id="ECPE_0001676101-mRNA-1">
    <property type="protein sequence ID" value="ECPE_0001676101-mRNA-1"/>
    <property type="gene ID" value="ECPE_0001676101"/>
</dbReference>
<evidence type="ECO:0000313" key="6">
    <source>
        <dbReference type="EMBL" id="VDP93990.1"/>
    </source>
</evidence>
<accession>A0A183BBY3</accession>
<reference evidence="6 7" key="2">
    <citation type="submission" date="2018-11" db="EMBL/GenBank/DDBJ databases">
        <authorList>
            <consortium name="Pathogen Informatics"/>
        </authorList>
    </citation>
    <scope>NUCLEOTIDE SEQUENCE [LARGE SCALE GENOMIC DNA]</scope>
    <source>
        <strain evidence="6 7">Egypt</strain>
    </source>
</reference>
<sequence>MRCIWLLWSSLAWLAAILCTVGCLLPYWLKGSVYLISPGSTITRKEQPNLDNGESGVVHSIPESQIAFPTDLGLFRRCGYPIYAGWISADPVNTHPRTRPGRSRGRPPVQWQTGCGHYTHLTHMPHLAWHIGFLLLVIACALQFFTTFFLFLMGFQLYLITVRSIYRSCQSLLLIAGKFKQR</sequence>
<evidence type="ECO:0000256" key="2">
    <source>
        <dbReference type="ARBA" id="ARBA00022692"/>
    </source>
</evidence>
<keyword evidence="4 5" id="KW-0472">Membrane</keyword>
<dbReference type="GO" id="GO:0016020">
    <property type="term" value="C:membrane"/>
    <property type="evidence" value="ECO:0007669"/>
    <property type="project" value="UniProtKB-SubCell"/>
</dbReference>
<dbReference type="InterPro" id="IPR019372">
    <property type="entry name" value="LHFPL"/>
</dbReference>
<keyword evidence="3 5" id="KW-1133">Transmembrane helix</keyword>
<proteinExistence type="predicted"/>
<evidence type="ECO:0000313" key="7">
    <source>
        <dbReference type="Proteomes" id="UP000272942"/>
    </source>
</evidence>
<protein>
    <submittedName>
        <fullName evidence="8">Membrane protein UL41</fullName>
    </submittedName>
</protein>
<evidence type="ECO:0000256" key="5">
    <source>
        <dbReference type="SAM" id="Phobius"/>
    </source>
</evidence>
<evidence type="ECO:0000256" key="3">
    <source>
        <dbReference type="ARBA" id="ARBA00022989"/>
    </source>
</evidence>
<organism evidence="8">
    <name type="scientific">Echinostoma caproni</name>
    <dbReference type="NCBI Taxonomy" id="27848"/>
    <lineage>
        <taxon>Eukaryota</taxon>
        <taxon>Metazoa</taxon>
        <taxon>Spiralia</taxon>
        <taxon>Lophotrochozoa</taxon>
        <taxon>Platyhelminthes</taxon>
        <taxon>Trematoda</taxon>
        <taxon>Digenea</taxon>
        <taxon>Plagiorchiida</taxon>
        <taxon>Echinostomata</taxon>
        <taxon>Echinostomatoidea</taxon>
        <taxon>Echinostomatidae</taxon>
        <taxon>Echinostoma</taxon>
    </lineage>
</organism>
<dbReference type="AlphaFoldDB" id="A0A183BBY3"/>
<evidence type="ECO:0000256" key="4">
    <source>
        <dbReference type="ARBA" id="ARBA00023136"/>
    </source>
</evidence>
<name>A0A183BBY3_9TREM</name>
<comment type="subcellular location">
    <subcellularLocation>
        <location evidence="1">Membrane</location>
        <topology evidence="1">Multi-pass membrane protein</topology>
    </subcellularLocation>
</comment>
<dbReference type="OrthoDB" id="5873721at2759"/>